<evidence type="ECO:0000313" key="5">
    <source>
        <dbReference type="Proteomes" id="UP000321168"/>
    </source>
</evidence>
<dbReference type="SMART" id="SM01007">
    <property type="entry name" value="Aldolase_II"/>
    <property type="match status" value="1"/>
</dbReference>
<keyword evidence="1" id="KW-0479">Metal-binding</keyword>
<name>A0A5C6VL11_9FLAO</name>
<accession>A0A5C6VL11</accession>
<dbReference type="GO" id="GO:0046872">
    <property type="term" value="F:metal ion binding"/>
    <property type="evidence" value="ECO:0007669"/>
    <property type="project" value="UniProtKB-KW"/>
</dbReference>
<dbReference type="SUPFAM" id="SSF53639">
    <property type="entry name" value="AraD/HMP-PK domain-like"/>
    <property type="match status" value="1"/>
</dbReference>
<dbReference type="Proteomes" id="UP000321168">
    <property type="component" value="Unassembled WGS sequence"/>
</dbReference>
<reference evidence="4 5" key="1">
    <citation type="submission" date="2019-08" db="EMBL/GenBank/DDBJ databases">
        <title>Genome of Luteibaculum oceani JCM 18817.</title>
        <authorList>
            <person name="Bowman J.P."/>
        </authorList>
    </citation>
    <scope>NUCLEOTIDE SEQUENCE [LARGE SCALE GENOMIC DNA]</scope>
    <source>
        <strain evidence="4 5">JCM 18817</strain>
    </source>
</reference>
<dbReference type="Gene3D" id="3.40.225.10">
    <property type="entry name" value="Class II aldolase/adducin N-terminal domain"/>
    <property type="match status" value="1"/>
</dbReference>
<dbReference type="InterPro" id="IPR001303">
    <property type="entry name" value="Aldolase_II/adducin_N"/>
</dbReference>
<evidence type="ECO:0000256" key="1">
    <source>
        <dbReference type="ARBA" id="ARBA00022723"/>
    </source>
</evidence>
<organism evidence="4 5">
    <name type="scientific">Luteibaculum oceani</name>
    <dbReference type="NCBI Taxonomy" id="1294296"/>
    <lineage>
        <taxon>Bacteria</taxon>
        <taxon>Pseudomonadati</taxon>
        <taxon>Bacteroidota</taxon>
        <taxon>Flavobacteriia</taxon>
        <taxon>Flavobacteriales</taxon>
        <taxon>Luteibaculaceae</taxon>
        <taxon>Luteibaculum</taxon>
    </lineage>
</organism>
<comment type="caution">
    <text evidence="4">The sequence shown here is derived from an EMBL/GenBank/DDBJ whole genome shotgun (WGS) entry which is preliminary data.</text>
</comment>
<dbReference type="GO" id="GO:0016832">
    <property type="term" value="F:aldehyde-lyase activity"/>
    <property type="evidence" value="ECO:0007669"/>
    <property type="project" value="TreeGrafter"/>
</dbReference>
<keyword evidence="5" id="KW-1185">Reference proteome</keyword>
<feature type="domain" description="Class II aldolase/adducin N-terminal" evidence="3">
    <location>
        <begin position="33"/>
        <end position="198"/>
    </location>
</feature>
<dbReference type="GO" id="GO:0019323">
    <property type="term" value="P:pentose catabolic process"/>
    <property type="evidence" value="ECO:0007669"/>
    <property type="project" value="TreeGrafter"/>
</dbReference>
<dbReference type="PANTHER" id="PTHR22789:SF0">
    <property type="entry name" value="3-OXO-TETRONATE 4-PHOSPHATE DECARBOXYLASE-RELATED"/>
    <property type="match status" value="1"/>
</dbReference>
<evidence type="ECO:0000256" key="2">
    <source>
        <dbReference type="ARBA" id="ARBA00023239"/>
    </source>
</evidence>
<keyword evidence="2" id="KW-0456">Lyase</keyword>
<dbReference type="OrthoDB" id="9784634at2"/>
<dbReference type="EMBL" id="VORB01000001">
    <property type="protein sequence ID" value="TXC85474.1"/>
    <property type="molecule type" value="Genomic_DNA"/>
</dbReference>
<gene>
    <name evidence="4" type="ORF">FRX97_01195</name>
</gene>
<dbReference type="AlphaFoldDB" id="A0A5C6VL11"/>
<protein>
    <submittedName>
        <fullName evidence="4">Class II aldolase/adducin family protein</fullName>
    </submittedName>
</protein>
<sequence>MMIDEGYIKFDIDWKQSPDKVVKANHPIFHHRDRMFDLGFIGHDTTHDVGFGNISFRESGNQFIISGTQTGHFVRIAPEHFCRVTHYHIAGNKLSCEGPIKASSESLTHAAIYELDPDINAVIHIHNNDMWQHYMDLLPTTKAEIPYGTPEMAREIFRLWRLPDLPQHKILIMAGHEGGIISFGKDFNEASERLEHYYEAMP</sequence>
<dbReference type="Pfam" id="PF00596">
    <property type="entry name" value="Aldolase_II"/>
    <property type="match status" value="1"/>
</dbReference>
<proteinExistence type="predicted"/>
<dbReference type="InterPro" id="IPR050197">
    <property type="entry name" value="Aldolase_class_II_sugar_metab"/>
</dbReference>
<dbReference type="PANTHER" id="PTHR22789">
    <property type="entry name" value="FUCULOSE PHOSPHATE ALDOLASE"/>
    <property type="match status" value="1"/>
</dbReference>
<dbReference type="GO" id="GO:0005829">
    <property type="term" value="C:cytosol"/>
    <property type="evidence" value="ECO:0007669"/>
    <property type="project" value="TreeGrafter"/>
</dbReference>
<evidence type="ECO:0000313" key="4">
    <source>
        <dbReference type="EMBL" id="TXC85474.1"/>
    </source>
</evidence>
<dbReference type="InterPro" id="IPR036409">
    <property type="entry name" value="Aldolase_II/adducin_N_sf"/>
</dbReference>
<evidence type="ECO:0000259" key="3">
    <source>
        <dbReference type="SMART" id="SM01007"/>
    </source>
</evidence>